<keyword evidence="12" id="KW-1185">Reference proteome</keyword>
<evidence type="ECO:0000256" key="3">
    <source>
        <dbReference type="ARBA" id="ARBA00022606"/>
    </source>
</evidence>
<evidence type="ECO:0000256" key="9">
    <source>
        <dbReference type="ARBA" id="ARBA00023224"/>
    </source>
</evidence>
<protein>
    <recommendedName>
        <fullName evidence="13">Odorant receptor</fullName>
    </recommendedName>
</protein>
<evidence type="ECO:0008006" key="13">
    <source>
        <dbReference type="Google" id="ProtNLM"/>
    </source>
</evidence>
<feature type="transmembrane region" description="Helical" evidence="10">
    <location>
        <begin position="65"/>
        <end position="84"/>
    </location>
</feature>
<evidence type="ECO:0000313" key="11">
    <source>
        <dbReference type="EMBL" id="CAL1677730.1"/>
    </source>
</evidence>
<proteinExistence type="predicted"/>
<sequence>MSFYDNRYYYINKTLLSVIGQWPFQSRLEGNVMLVITLFFLGSLTVLELWGLIAGIKNLSIIMENASPLLINSLIFIKLINCLYNKDKMKDLLEHIEKTWKTTQIGPETEILLNYAEQSKTLIIKYISILYMLGGLYTTIPVIVSRLYSLLPTNETYSARFLYRLEHVLDVDKYFNLLMLHAFIGVFFLISVWAAADGMFILCTYHVCALFEGIRYNMERIRGSDFVAVEPNIADDEAYHIIIGCIKSYKRALTLVLVASLNVEMHVV</sequence>
<evidence type="ECO:0000256" key="5">
    <source>
        <dbReference type="ARBA" id="ARBA00022725"/>
    </source>
</evidence>
<gene>
    <name evidence="11" type="ORF">LPLAT_LOCUS3706</name>
</gene>
<comment type="subcellular location">
    <subcellularLocation>
        <location evidence="1">Cell membrane</location>
        <topology evidence="1">Multi-pass membrane protein</topology>
    </subcellularLocation>
</comment>
<dbReference type="GO" id="GO:0007165">
    <property type="term" value="P:signal transduction"/>
    <property type="evidence" value="ECO:0007669"/>
    <property type="project" value="UniProtKB-KW"/>
</dbReference>
<evidence type="ECO:0000256" key="4">
    <source>
        <dbReference type="ARBA" id="ARBA00022692"/>
    </source>
</evidence>
<keyword evidence="6 10" id="KW-1133">Transmembrane helix</keyword>
<dbReference type="GO" id="GO:0004984">
    <property type="term" value="F:olfactory receptor activity"/>
    <property type="evidence" value="ECO:0007669"/>
    <property type="project" value="InterPro"/>
</dbReference>
<accession>A0AAV2NDF7</accession>
<evidence type="ECO:0000256" key="7">
    <source>
        <dbReference type="ARBA" id="ARBA00023136"/>
    </source>
</evidence>
<dbReference type="AlphaFoldDB" id="A0AAV2NDF7"/>
<dbReference type="GO" id="GO:0005886">
    <property type="term" value="C:plasma membrane"/>
    <property type="evidence" value="ECO:0007669"/>
    <property type="project" value="UniProtKB-SubCell"/>
</dbReference>
<dbReference type="Pfam" id="PF02949">
    <property type="entry name" value="7tm_6"/>
    <property type="match status" value="1"/>
</dbReference>
<dbReference type="PANTHER" id="PTHR21137:SF35">
    <property type="entry name" value="ODORANT RECEPTOR 19A-RELATED"/>
    <property type="match status" value="1"/>
</dbReference>
<dbReference type="GO" id="GO:0005549">
    <property type="term" value="F:odorant binding"/>
    <property type="evidence" value="ECO:0007669"/>
    <property type="project" value="InterPro"/>
</dbReference>
<dbReference type="PANTHER" id="PTHR21137">
    <property type="entry name" value="ODORANT RECEPTOR"/>
    <property type="match status" value="1"/>
</dbReference>
<organism evidence="11 12">
    <name type="scientific">Lasius platythorax</name>
    <dbReference type="NCBI Taxonomy" id="488582"/>
    <lineage>
        <taxon>Eukaryota</taxon>
        <taxon>Metazoa</taxon>
        <taxon>Ecdysozoa</taxon>
        <taxon>Arthropoda</taxon>
        <taxon>Hexapoda</taxon>
        <taxon>Insecta</taxon>
        <taxon>Pterygota</taxon>
        <taxon>Neoptera</taxon>
        <taxon>Endopterygota</taxon>
        <taxon>Hymenoptera</taxon>
        <taxon>Apocrita</taxon>
        <taxon>Aculeata</taxon>
        <taxon>Formicoidea</taxon>
        <taxon>Formicidae</taxon>
        <taxon>Formicinae</taxon>
        <taxon>Lasius</taxon>
        <taxon>Lasius</taxon>
    </lineage>
</organism>
<keyword evidence="3" id="KW-0716">Sensory transduction</keyword>
<keyword evidence="7 10" id="KW-0472">Membrane</keyword>
<evidence type="ECO:0000256" key="10">
    <source>
        <dbReference type="SAM" id="Phobius"/>
    </source>
</evidence>
<evidence type="ECO:0000256" key="2">
    <source>
        <dbReference type="ARBA" id="ARBA00022475"/>
    </source>
</evidence>
<evidence type="ECO:0000256" key="1">
    <source>
        <dbReference type="ARBA" id="ARBA00004651"/>
    </source>
</evidence>
<evidence type="ECO:0000256" key="6">
    <source>
        <dbReference type="ARBA" id="ARBA00022989"/>
    </source>
</evidence>
<dbReference type="InterPro" id="IPR004117">
    <property type="entry name" value="7tm6_olfct_rcpt"/>
</dbReference>
<keyword evidence="5" id="KW-0552">Olfaction</keyword>
<keyword evidence="9" id="KW-0807">Transducer</keyword>
<evidence type="ECO:0000313" key="12">
    <source>
        <dbReference type="Proteomes" id="UP001497644"/>
    </source>
</evidence>
<dbReference type="Proteomes" id="UP001497644">
    <property type="component" value="Chromosome 13"/>
</dbReference>
<feature type="transmembrane region" description="Helical" evidence="10">
    <location>
        <begin position="129"/>
        <end position="148"/>
    </location>
</feature>
<reference evidence="11" key="1">
    <citation type="submission" date="2024-04" db="EMBL/GenBank/DDBJ databases">
        <authorList>
            <consortium name="Molecular Ecology Group"/>
        </authorList>
    </citation>
    <scope>NUCLEOTIDE SEQUENCE</scope>
</reference>
<dbReference type="EMBL" id="OZ034836">
    <property type="protein sequence ID" value="CAL1677730.1"/>
    <property type="molecule type" value="Genomic_DNA"/>
</dbReference>
<feature type="transmembrane region" description="Helical" evidence="10">
    <location>
        <begin position="32"/>
        <end position="53"/>
    </location>
</feature>
<keyword evidence="2" id="KW-1003">Cell membrane</keyword>
<keyword evidence="8" id="KW-0675">Receptor</keyword>
<name>A0AAV2NDF7_9HYME</name>
<evidence type="ECO:0000256" key="8">
    <source>
        <dbReference type="ARBA" id="ARBA00023170"/>
    </source>
</evidence>
<keyword evidence="4 10" id="KW-0812">Transmembrane</keyword>
<feature type="transmembrane region" description="Helical" evidence="10">
    <location>
        <begin position="174"/>
        <end position="196"/>
    </location>
</feature>